<keyword evidence="4" id="KW-0659">Purine metabolism</keyword>
<evidence type="ECO:0000256" key="3">
    <source>
        <dbReference type="ARBA" id="ARBA00012257"/>
    </source>
</evidence>
<comment type="catalytic activity">
    <reaction evidence="1">
        <text>5-hydroxy-2-oxo-4-ureido-2,5-dihydro-1H-imidazole-5-carboxylate + H(+) = (S)-allantoin + CO2</text>
        <dbReference type="Rhea" id="RHEA:26301"/>
        <dbReference type="ChEBI" id="CHEBI:15378"/>
        <dbReference type="ChEBI" id="CHEBI:15678"/>
        <dbReference type="ChEBI" id="CHEBI:16526"/>
        <dbReference type="ChEBI" id="CHEBI:58639"/>
        <dbReference type="EC" id="4.1.1.97"/>
    </reaction>
</comment>
<evidence type="ECO:0000259" key="8">
    <source>
        <dbReference type="Pfam" id="PF09349"/>
    </source>
</evidence>
<keyword evidence="6" id="KW-0456">Lyase</keyword>
<dbReference type="GO" id="GO:0006144">
    <property type="term" value="P:purine nucleobase metabolic process"/>
    <property type="evidence" value="ECO:0007669"/>
    <property type="project" value="UniProtKB-KW"/>
</dbReference>
<dbReference type="EC" id="4.1.1.97" evidence="3"/>
<proteinExistence type="predicted"/>
<dbReference type="PANTHER" id="PTHR43466">
    <property type="entry name" value="2-OXO-4-HYDROXY-4-CARBOXY-5-UREIDOIMIDAZOLINE DECARBOXYLASE-RELATED"/>
    <property type="match status" value="1"/>
</dbReference>
<keyword evidence="10" id="KW-1185">Reference proteome</keyword>
<evidence type="ECO:0000256" key="7">
    <source>
        <dbReference type="SAM" id="MobiDB-lite"/>
    </source>
</evidence>
<dbReference type="AlphaFoldDB" id="A0A2Z4IYX5"/>
<reference evidence="9 10" key="1">
    <citation type="journal article" date="2019" name="Int. J. Syst. Evol. Microbiol.">
        <title>Streptomyces cadmiisoli sp. nov., a novel actinomycete isolated from cadmium-contaminated soil.</title>
        <authorList>
            <person name="Li K."/>
            <person name="Tang X."/>
            <person name="Zhao J."/>
            <person name="Guo Y."/>
            <person name="Tang Y."/>
            <person name="Gao J."/>
        </authorList>
    </citation>
    <scope>NUCLEOTIDE SEQUENCE [LARGE SCALE GENOMIC DNA]</scope>
    <source>
        <strain evidence="9 10">ZFG47</strain>
    </source>
</reference>
<dbReference type="EMBL" id="CP030073">
    <property type="protein sequence ID" value="AWW37984.1"/>
    <property type="molecule type" value="Genomic_DNA"/>
</dbReference>
<dbReference type="InterPro" id="IPR018020">
    <property type="entry name" value="OHCU_decarboxylase"/>
</dbReference>
<protein>
    <recommendedName>
        <fullName evidence="3">2-oxo-4-hydroxy-4-carboxy-5-ureidoimidazoline decarboxylase</fullName>
        <ecNumber evidence="3">4.1.1.97</ecNumber>
    </recommendedName>
</protein>
<feature type="domain" description="Oxo-4-hydroxy-4-carboxy-5-ureidoimidazoline decarboxylase" evidence="8">
    <location>
        <begin position="129"/>
        <end position="195"/>
    </location>
</feature>
<keyword evidence="5" id="KW-0210">Decarboxylase</keyword>
<dbReference type="RefSeq" id="WP_112438962.1">
    <property type="nucleotide sequence ID" value="NZ_CP030073.1"/>
</dbReference>
<evidence type="ECO:0000313" key="10">
    <source>
        <dbReference type="Proteomes" id="UP000249616"/>
    </source>
</evidence>
<dbReference type="PANTHER" id="PTHR43466:SF1">
    <property type="entry name" value="2-OXO-4-HYDROXY-4-CARBOXY-5-UREIDOIMIDAZOLINE DECARBOXYLASE-RELATED"/>
    <property type="match status" value="1"/>
</dbReference>
<accession>A0A2Z4IYX5</accession>
<feature type="compositionally biased region" description="Polar residues" evidence="7">
    <location>
        <begin position="1"/>
        <end position="23"/>
    </location>
</feature>
<evidence type="ECO:0000256" key="4">
    <source>
        <dbReference type="ARBA" id="ARBA00022631"/>
    </source>
</evidence>
<dbReference type="InterPro" id="IPR036778">
    <property type="entry name" value="OHCU_decarboxylase_sf"/>
</dbReference>
<dbReference type="Proteomes" id="UP000249616">
    <property type="component" value="Chromosome"/>
</dbReference>
<gene>
    <name evidence="9" type="ORF">DN051_16100</name>
</gene>
<evidence type="ECO:0000256" key="2">
    <source>
        <dbReference type="ARBA" id="ARBA00004754"/>
    </source>
</evidence>
<evidence type="ECO:0000256" key="5">
    <source>
        <dbReference type="ARBA" id="ARBA00022793"/>
    </source>
</evidence>
<sequence length="204" mass="22044">MTTLDNVTTHPTQHPLSTHTQSPRGPPLPAHRLPDLPGHLAIPEQSRGGPAALDLFNTAPAEAVQPVLLACLHSRPWSRRLTAHRPYPDLDALLAAADEAAYDLTPVELAEALAGESLPELPEDAYLAAHTALSAAQAAYEARFGHVFVICVDDLTPDEVLDRVLAAIRSRLANDPEEERIVAAEELRRLARGRLIRALRGTAP</sequence>
<dbReference type="KEGG" id="scad:DN051_16100"/>
<evidence type="ECO:0000313" key="9">
    <source>
        <dbReference type="EMBL" id="AWW37984.1"/>
    </source>
</evidence>
<name>A0A2Z4IYX5_9ACTN</name>
<organism evidence="9 10">
    <name type="scientific">Streptomyces cadmiisoli</name>
    <dbReference type="NCBI Taxonomy" id="2184053"/>
    <lineage>
        <taxon>Bacteria</taxon>
        <taxon>Bacillati</taxon>
        <taxon>Actinomycetota</taxon>
        <taxon>Actinomycetes</taxon>
        <taxon>Kitasatosporales</taxon>
        <taxon>Streptomycetaceae</taxon>
        <taxon>Streptomyces</taxon>
        <taxon>Streptomyces aurantiacus group</taxon>
    </lineage>
</organism>
<dbReference type="SUPFAM" id="SSF158694">
    <property type="entry name" value="UraD-Like"/>
    <property type="match status" value="1"/>
</dbReference>
<dbReference type="Gene3D" id="1.10.3330.10">
    <property type="entry name" value="Oxo-4-hydroxy-4-carboxy-5-ureidoimidazoline decarboxylase"/>
    <property type="match status" value="2"/>
</dbReference>
<feature type="domain" description="Oxo-4-hydroxy-4-carboxy-5-ureidoimidazoline decarboxylase" evidence="8">
    <location>
        <begin position="57"/>
        <end position="114"/>
    </location>
</feature>
<dbReference type="Pfam" id="PF09349">
    <property type="entry name" value="OHCU_decarbox"/>
    <property type="match status" value="2"/>
</dbReference>
<evidence type="ECO:0000256" key="1">
    <source>
        <dbReference type="ARBA" id="ARBA00001163"/>
    </source>
</evidence>
<dbReference type="NCBIfam" id="NF010372">
    <property type="entry name" value="PRK13798.1"/>
    <property type="match status" value="1"/>
</dbReference>
<feature type="region of interest" description="Disordered" evidence="7">
    <location>
        <begin position="1"/>
        <end position="44"/>
    </location>
</feature>
<dbReference type="GO" id="GO:0051997">
    <property type="term" value="F:2-oxo-4-hydroxy-4-carboxy-5-ureidoimidazoline decarboxylase activity"/>
    <property type="evidence" value="ECO:0007669"/>
    <property type="project" value="UniProtKB-EC"/>
</dbReference>
<dbReference type="GO" id="GO:0019628">
    <property type="term" value="P:urate catabolic process"/>
    <property type="evidence" value="ECO:0007669"/>
    <property type="project" value="TreeGrafter"/>
</dbReference>
<evidence type="ECO:0000256" key="6">
    <source>
        <dbReference type="ARBA" id="ARBA00023239"/>
    </source>
</evidence>
<comment type="pathway">
    <text evidence="2">Purine metabolism; urate degradation; (S)-allantoin from urate: step 3/3.</text>
</comment>